<dbReference type="Pfam" id="PF02322">
    <property type="entry name" value="Cyt_bd_oxida_II"/>
    <property type="match status" value="1"/>
</dbReference>
<sequence length="346" mass="36348">MIAGVMAVVLLLAVAAYACGGGTDYGAGFWDLIAGGAERGKRARWLIDHAMAPVWEVNNVWLIFVLVIMWTGFPVFFQRVFTAMWLPLALAAVGTVLRGAGFALRKPLTRLAGRRLYGAMFAVSSLLTPFFLGAAAGGVASGRVTAGTMASTDAWANPTSLLFGLLAVAATALLGAVFLAADARRFSAPDLDGYFRRRALAALAVVAVLAVITLVVTHKDAPHVWHGLTHGVGLVFVIVAAVATLATVWLLTRPSADRSRVSAVGVVASAVLAWGMAQRPYLIPTSLTVAEGAGAHTTLRWLGLVTLVAVVLVLPAVVLLYWLDTHGELEGLTDAELRRGGARDEG</sequence>
<proteinExistence type="inferred from homology"/>
<keyword evidence="6 7" id="KW-0472">Membrane</keyword>
<evidence type="ECO:0000256" key="1">
    <source>
        <dbReference type="ARBA" id="ARBA00004651"/>
    </source>
</evidence>
<evidence type="ECO:0000256" key="7">
    <source>
        <dbReference type="SAM" id="Phobius"/>
    </source>
</evidence>
<dbReference type="InterPro" id="IPR003317">
    <property type="entry name" value="Cyt-d_oxidase_su2"/>
</dbReference>
<dbReference type="GO" id="GO:0016491">
    <property type="term" value="F:oxidoreductase activity"/>
    <property type="evidence" value="ECO:0007669"/>
    <property type="project" value="UniProtKB-KW"/>
</dbReference>
<feature type="transmembrane region" description="Helical" evidence="7">
    <location>
        <begin position="116"/>
        <end position="140"/>
    </location>
</feature>
<comment type="similarity">
    <text evidence="2">Belongs to the cytochrome ubiquinol oxidase subunit 2 family.</text>
</comment>
<feature type="transmembrane region" description="Helical" evidence="7">
    <location>
        <begin position="263"/>
        <end position="281"/>
    </location>
</feature>
<keyword evidence="3" id="KW-1003">Cell membrane</keyword>
<accession>A0ABS4LR45</accession>
<keyword evidence="4 7" id="KW-0812">Transmembrane</keyword>
<comment type="caution">
    <text evidence="8">The sequence shown here is derived from an EMBL/GenBank/DDBJ whole genome shotgun (WGS) entry which is preliminary data.</text>
</comment>
<dbReference type="EC" id="1.10.3.-" evidence="8"/>
<keyword evidence="5 7" id="KW-1133">Transmembrane helix</keyword>
<evidence type="ECO:0000256" key="3">
    <source>
        <dbReference type="ARBA" id="ARBA00022475"/>
    </source>
</evidence>
<comment type="subcellular location">
    <subcellularLocation>
        <location evidence="1">Cell membrane</location>
        <topology evidence="1">Multi-pass membrane protein</topology>
    </subcellularLocation>
</comment>
<dbReference type="PANTHER" id="PTHR43141">
    <property type="entry name" value="CYTOCHROME BD2 SUBUNIT II"/>
    <property type="match status" value="1"/>
</dbReference>
<feature type="transmembrane region" description="Helical" evidence="7">
    <location>
        <begin position="199"/>
        <end position="216"/>
    </location>
</feature>
<feature type="transmembrane region" description="Helical" evidence="7">
    <location>
        <begin position="160"/>
        <end position="179"/>
    </location>
</feature>
<evidence type="ECO:0000313" key="8">
    <source>
        <dbReference type="EMBL" id="MBP2049828.1"/>
    </source>
</evidence>
<protein>
    <submittedName>
        <fullName evidence="8">Cytochrome d ubiquinol oxidase subunit II</fullName>
        <ecNumber evidence="8">1.10.3.-</ecNumber>
    </submittedName>
</protein>
<feature type="transmembrane region" description="Helical" evidence="7">
    <location>
        <begin position="60"/>
        <end position="77"/>
    </location>
</feature>
<dbReference type="Proteomes" id="UP001519309">
    <property type="component" value="Unassembled WGS sequence"/>
</dbReference>
<name>A0ABS4LR45_9ACTN</name>
<evidence type="ECO:0000313" key="9">
    <source>
        <dbReference type="Proteomes" id="UP001519309"/>
    </source>
</evidence>
<organism evidence="8 9">
    <name type="scientific">Streptomyces griseochromogenes</name>
    <dbReference type="NCBI Taxonomy" id="68214"/>
    <lineage>
        <taxon>Bacteria</taxon>
        <taxon>Bacillati</taxon>
        <taxon>Actinomycetota</taxon>
        <taxon>Actinomycetes</taxon>
        <taxon>Kitasatosporales</taxon>
        <taxon>Streptomycetaceae</taxon>
        <taxon>Streptomyces</taxon>
    </lineage>
</organism>
<feature type="transmembrane region" description="Helical" evidence="7">
    <location>
        <begin position="228"/>
        <end position="251"/>
    </location>
</feature>
<evidence type="ECO:0000256" key="4">
    <source>
        <dbReference type="ARBA" id="ARBA00022692"/>
    </source>
</evidence>
<keyword evidence="9" id="KW-1185">Reference proteome</keyword>
<reference evidence="8 9" key="1">
    <citation type="submission" date="2021-03" db="EMBL/GenBank/DDBJ databases">
        <title>Genomic Encyclopedia of Type Strains, Phase IV (KMG-IV): sequencing the most valuable type-strain genomes for metagenomic binning, comparative biology and taxonomic classification.</title>
        <authorList>
            <person name="Goeker M."/>
        </authorList>
    </citation>
    <scope>NUCLEOTIDE SEQUENCE [LARGE SCALE GENOMIC DNA]</scope>
    <source>
        <strain evidence="8 9">DSM 40499</strain>
    </source>
</reference>
<evidence type="ECO:0000256" key="5">
    <source>
        <dbReference type="ARBA" id="ARBA00022989"/>
    </source>
</evidence>
<evidence type="ECO:0000256" key="2">
    <source>
        <dbReference type="ARBA" id="ARBA00007543"/>
    </source>
</evidence>
<keyword evidence="8" id="KW-0560">Oxidoreductase</keyword>
<feature type="transmembrane region" description="Helical" evidence="7">
    <location>
        <begin position="301"/>
        <end position="323"/>
    </location>
</feature>
<dbReference type="EMBL" id="JAGGLP010000005">
    <property type="protein sequence ID" value="MBP2049828.1"/>
    <property type="molecule type" value="Genomic_DNA"/>
</dbReference>
<dbReference type="PANTHER" id="PTHR43141:SF4">
    <property type="entry name" value="CYTOCHROME BD2 SUBUNIT II"/>
    <property type="match status" value="1"/>
</dbReference>
<evidence type="ECO:0000256" key="6">
    <source>
        <dbReference type="ARBA" id="ARBA00023136"/>
    </source>
</evidence>
<gene>
    <name evidence="8" type="ORF">J2Z21_002764</name>
</gene>